<dbReference type="InterPro" id="IPR002142">
    <property type="entry name" value="Peptidase_S49"/>
</dbReference>
<dbReference type="OrthoDB" id="9764363at2"/>
<dbReference type="Gene3D" id="3.90.226.10">
    <property type="entry name" value="2-enoyl-CoA Hydratase, Chain A, domain 1"/>
    <property type="match status" value="1"/>
</dbReference>
<keyword evidence="3" id="KW-0378">Hydrolase</keyword>
<dbReference type="PANTHER" id="PTHR42987:SF8">
    <property type="entry name" value="PROTEINASE"/>
    <property type="match status" value="1"/>
</dbReference>
<keyword evidence="7" id="KW-1185">Reference proteome</keyword>
<evidence type="ECO:0000313" key="6">
    <source>
        <dbReference type="EMBL" id="SEN20247.1"/>
    </source>
</evidence>
<dbReference type="InterPro" id="IPR047272">
    <property type="entry name" value="S49_SppA_C"/>
</dbReference>
<reference evidence="7" key="1">
    <citation type="submission" date="2016-10" db="EMBL/GenBank/DDBJ databases">
        <authorList>
            <person name="Varghese N."/>
            <person name="Submissions S."/>
        </authorList>
    </citation>
    <scope>NUCLEOTIDE SEQUENCE [LARGE SCALE GENOMIC DNA]</scope>
    <source>
        <strain evidence="7">DSM 26893</strain>
    </source>
</reference>
<proteinExistence type="inferred from homology"/>
<dbReference type="Pfam" id="PF01343">
    <property type="entry name" value="Peptidase_S49"/>
    <property type="match status" value="1"/>
</dbReference>
<dbReference type="PANTHER" id="PTHR42987">
    <property type="entry name" value="PEPTIDASE S49"/>
    <property type="match status" value="1"/>
</dbReference>
<gene>
    <name evidence="6" type="ORF">SAMN04488011_10321</name>
</gene>
<dbReference type="EMBL" id="FOCM01000003">
    <property type="protein sequence ID" value="SEN20247.1"/>
    <property type="molecule type" value="Genomic_DNA"/>
</dbReference>
<dbReference type="Proteomes" id="UP000199372">
    <property type="component" value="Unassembled WGS sequence"/>
</dbReference>
<dbReference type="RefSeq" id="WP_091844871.1">
    <property type="nucleotide sequence ID" value="NZ_FOCM01000003.1"/>
</dbReference>
<evidence type="ECO:0000259" key="5">
    <source>
        <dbReference type="Pfam" id="PF01343"/>
    </source>
</evidence>
<keyword evidence="4" id="KW-0720">Serine protease</keyword>
<evidence type="ECO:0000256" key="3">
    <source>
        <dbReference type="ARBA" id="ARBA00022801"/>
    </source>
</evidence>
<dbReference type="Gene3D" id="6.20.330.10">
    <property type="match status" value="1"/>
</dbReference>
<evidence type="ECO:0000256" key="1">
    <source>
        <dbReference type="ARBA" id="ARBA00008683"/>
    </source>
</evidence>
<name>A0A1H8EMX9_9RHOB</name>
<evidence type="ECO:0000313" key="7">
    <source>
        <dbReference type="Proteomes" id="UP000199372"/>
    </source>
</evidence>
<organism evidence="6 7">
    <name type="scientific">Palleronia pelagia</name>
    <dbReference type="NCBI Taxonomy" id="387096"/>
    <lineage>
        <taxon>Bacteria</taxon>
        <taxon>Pseudomonadati</taxon>
        <taxon>Pseudomonadota</taxon>
        <taxon>Alphaproteobacteria</taxon>
        <taxon>Rhodobacterales</taxon>
        <taxon>Roseobacteraceae</taxon>
        <taxon>Palleronia</taxon>
    </lineage>
</organism>
<protein>
    <submittedName>
        <fullName evidence="6">Serine protease SohB</fullName>
    </submittedName>
</protein>
<dbReference type="SUPFAM" id="SSF52096">
    <property type="entry name" value="ClpP/crotonase"/>
    <property type="match status" value="1"/>
</dbReference>
<comment type="similarity">
    <text evidence="1">Belongs to the peptidase S49 family.</text>
</comment>
<dbReference type="GO" id="GO:0006508">
    <property type="term" value="P:proteolysis"/>
    <property type="evidence" value="ECO:0007669"/>
    <property type="project" value="UniProtKB-KW"/>
</dbReference>
<keyword evidence="2 6" id="KW-0645">Protease</keyword>
<accession>A0A1H8EMX9</accession>
<evidence type="ECO:0000256" key="4">
    <source>
        <dbReference type="ARBA" id="ARBA00022825"/>
    </source>
</evidence>
<sequence length="266" mass="28917">MKRFIPFLNSDPLVAVVRLQGVIAAGGAGARLNDAGLSSLIERAFRRGKPKAVALVLNSPGGSPVQSSLIAARIRRLADEKGVPVVAFVEDVAASGGYWLATAADEIFVDRNSIVGSIGVISASFGLSEFIARNGIERRVYTSGKSKSMLDPFKPENPDDVARLKDLQNQIHESFISHVKDRRGAKLPADDRLFTGEIWVGERACEMGLADGIGHLSPVMKERFGQKTRFVEYKQRRPFLSRFGASLMRAGTDAVEDKLAFARFGL</sequence>
<dbReference type="InterPro" id="IPR029045">
    <property type="entry name" value="ClpP/crotonase-like_dom_sf"/>
</dbReference>
<dbReference type="GO" id="GO:0008236">
    <property type="term" value="F:serine-type peptidase activity"/>
    <property type="evidence" value="ECO:0007669"/>
    <property type="project" value="UniProtKB-KW"/>
</dbReference>
<feature type="domain" description="Peptidase S49" evidence="5">
    <location>
        <begin position="80"/>
        <end position="221"/>
    </location>
</feature>
<evidence type="ECO:0000256" key="2">
    <source>
        <dbReference type="ARBA" id="ARBA00022670"/>
    </source>
</evidence>
<dbReference type="AlphaFoldDB" id="A0A1H8EMX9"/>
<dbReference type="CDD" id="cd07023">
    <property type="entry name" value="S49_Sppa_N_C"/>
    <property type="match status" value="1"/>
</dbReference>